<accession>A0A5P1DKY8</accession>
<organism evidence="2 3">
    <name type="scientific">Pseudomonas haemolytica</name>
    <dbReference type="NCBI Taxonomy" id="2600065"/>
    <lineage>
        <taxon>Bacteria</taxon>
        <taxon>Pseudomonadati</taxon>
        <taxon>Pseudomonadota</taxon>
        <taxon>Gammaproteobacteria</taxon>
        <taxon>Pseudomonadales</taxon>
        <taxon>Pseudomonadaceae</taxon>
        <taxon>Pseudomonas</taxon>
    </lineage>
</organism>
<dbReference type="Proteomes" id="UP000408764">
    <property type="component" value="Unassembled WGS sequence"/>
</dbReference>
<evidence type="ECO:0000313" key="1">
    <source>
        <dbReference type="EMBL" id="MRJ23130.1"/>
    </source>
</evidence>
<evidence type="ECO:0000313" key="3">
    <source>
        <dbReference type="Proteomes" id="UP000408764"/>
    </source>
</evidence>
<dbReference type="EMBL" id="VOIX01000009">
    <property type="protein sequence ID" value="MRJ23130.1"/>
    <property type="molecule type" value="Genomic_DNA"/>
</dbReference>
<evidence type="ECO:0000313" key="4">
    <source>
        <dbReference type="Proteomes" id="UP000432048"/>
    </source>
</evidence>
<dbReference type="AlphaFoldDB" id="A0A5P1DKY8"/>
<gene>
    <name evidence="2" type="ORF">FRT59_26680</name>
    <name evidence="1" type="ORF">FRT60_22780</name>
</gene>
<reference evidence="3 4" key="1">
    <citation type="submission" date="2019-08" db="EMBL/GenBank/DDBJ databases">
        <title>Pseudomonas haemolytica sp. nov. isolated from raw milk and skim milk concentrate.</title>
        <authorList>
            <person name="Hofmann K."/>
            <person name="Huptas C."/>
            <person name="Doll E."/>
            <person name="Scherer S."/>
            <person name="Wenning M."/>
        </authorList>
    </citation>
    <scope>NUCLEOTIDE SEQUENCE [LARGE SCALE GENOMIC DNA]</scope>
    <source>
        <strain evidence="2 3">DSM 108987</strain>
        <strain evidence="1 4">DSM 108988</strain>
    </source>
</reference>
<comment type="caution">
    <text evidence="2">The sequence shown here is derived from an EMBL/GenBank/DDBJ whole genome shotgun (WGS) entry which is preliminary data.</text>
</comment>
<protein>
    <submittedName>
        <fullName evidence="2">Uncharacterized protein</fullName>
    </submittedName>
</protein>
<dbReference type="OrthoDB" id="9807853at2"/>
<name>A0A5P1DKY8_9PSED</name>
<dbReference type="EMBL" id="VOIW01000011">
    <property type="protein sequence ID" value="MRJ40530.1"/>
    <property type="molecule type" value="Genomic_DNA"/>
</dbReference>
<sequence>MQRPFYQTKSRKNRRLFSLTCEIARTIGSPNEPNNPLYSAHPTHAFLHGSPTLNLTTRHLADLLEKNCLIRLPAGGRSTRYQINPTYE</sequence>
<evidence type="ECO:0000313" key="2">
    <source>
        <dbReference type="EMBL" id="MRJ40530.1"/>
    </source>
</evidence>
<dbReference type="Proteomes" id="UP000432048">
    <property type="component" value="Unassembled WGS sequence"/>
</dbReference>
<proteinExistence type="predicted"/>